<dbReference type="PROSITE" id="PS51819">
    <property type="entry name" value="VOC"/>
    <property type="match status" value="1"/>
</dbReference>
<dbReference type="Proteomes" id="UP000885771">
    <property type="component" value="Unassembled WGS sequence"/>
</dbReference>
<evidence type="ECO:0000313" key="2">
    <source>
        <dbReference type="EMBL" id="HHM02544.1"/>
    </source>
</evidence>
<name>A0A7V5VFJ8_CALAY</name>
<dbReference type="InterPro" id="IPR029068">
    <property type="entry name" value="Glyas_Bleomycin-R_OHBP_Dase"/>
</dbReference>
<organism evidence="2">
    <name type="scientific">Caldithrix abyssi</name>
    <dbReference type="NCBI Taxonomy" id="187145"/>
    <lineage>
        <taxon>Bacteria</taxon>
        <taxon>Pseudomonadati</taxon>
        <taxon>Calditrichota</taxon>
        <taxon>Calditrichia</taxon>
        <taxon>Calditrichales</taxon>
        <taxon>Calditrichaceae</taxon>
        <taxon>Caldithrix</taxon>
    </lineage>
</organism>
<dbReference type="Pfam" id="PF00903">
    <property type="entry name" value="Glyoxalase"/>
    <property type="match status" value="1"/>
</dbReference>
<dbReference type="EMBL" id="DRLI01000232">
    <property type="protein sequence ID" value="HHM02544.1"/>
    <property type="molecule type" value="Genomic_DNA"/>
</dbReference>
<protein>
    <submittedName>
        <fullName evidence="2">VOC family protein</fullName>
    </submittedName>
</protein>
<feature type="domain" description="VOC" evidence="1">
    <location>
        <begin position="3"/>
        <end position="121"/>
    </location>
</feature>
<proteinExistence type="predicted"/>
<evidence type="ECO:0000259" key="1">
    <source>
        <dbReference type="PROSITE" id="PS51819"/>
    </source>
</evidence>
<dbReference type="CDD" id="cd06587">
    <property type="entry name" value="VOC"/>
    <property type="match status" value="1"/>
</dbReference>
<reference evidence="2" key="1">
    <citation type="journal article" date="2020" name="mSystems">
        <title>Genome- and Community-Level Interaction Insights into Carbon Utilization and Element Cycling Functions of Hydrothermarchaeota in Hydrothermal Sediment.</title>
        <authorList>
            <person name="Zhou Z."/>
            <person name="Liu Y."/>
            <person name="Xu W."/>
            <person name="Pan J."/>
            <person name="Luo Z.H."/>
            <person name="Li M."/>
        </authorList>
    </citation>
    <scope>NUCLEOTIDE SEQUENCE [LARGE SCALE GENOMIC DNA]</scope>
    <source>
        <strain evidence="2">HyVt-460</strain>
    </source>
</reference>
<sequence length="127" mass="14350">MVRLIKVTIAVSDLEEAMRFYEKALQARGRLLSRGRCAFECGSSEIICYDPLLEGDDLGQGWLMHPRQYIYFSVANLDTAYIRYKNIGCNTIDAAISTAEDGRRYFCASDPFGTPLCIVEEDNISYV</sequence>
<dbReference type="InterPro" id="IPR004360">
    <property type="entry name" value="Glyas_Fos-R_dOase_dom"/>
</dbReference>
<gene>
    <name evidence="2" type="ORF">ENJ15_05975</name>
</gene>
<dbReference type="InterPro" id="IPR037523">
    <property type="entry name" value="VOC_core"/>
</dbReference>
<dbReference type="AlphaFoldDB" id="A0A7V5VFJ8"/>
<comment type="caution">
    <text evidence="2">The sequence shown here is derived from an EMBL/GenBank/DDBJ whole genome shotgun (WGS) entry which is preliminary data.</text>
</comment>
<dbReference type="Gene3D" id="3.10.180.10">
    <property type="entry name" value="2,3-Dihydroxybiphenyl 1,2-Dioxygenase, domain 1"/>
    <property type="match status" value="1"/>
</dbReference>
<dbReference type="SUPFAM" id="SSF54593">
    <property type="entry name" value="Glyoxalase/Bleomycin resistance protein/Dihydroxybiphenyl dioxygenase"/>
    <property type="match status" value="1"/>
</dbReference>
<accession>A0A7V5VFJ8</accession>